<comment type="function">
    <text evidence="6">May nick specific sequences that contain T:G mispairs resulting from m5C-deamination.</text>
</comment>
<dbReference type="NCBIfam" id="TIGR00632">
    <property type="entry name" value="vsr"/>
    <property type="match status" value="1"/>
</dbReference>
<evidence type="ECO:0000256" key="1">
    <source>
        <dbReference type="ARBA" id="ARBA00022722"/>
    </source>
</evidence>
<keyword evidence="2 6" id="KW-0255">Endonuclease</keyword>
<dbReference type="InterPro" id="IPR004603">
    <property type="entry name" value="DNA_mismatch_endonuc_vsr"/>
</dbReference>
<evidence type="ECO:0000256" key="2">
    <source>
        <dbReference type="ARBA" id="ARBA00022759"/>
    </source>
</evidence>
<dbReference type="EC" id="3.1.-.-" evidence="6"/>
<dbReference type="CDD" id="cd00221">
    <property type="entry name" value="Vsr"/>
    <property type="match status" value="1"/>
</dbReference>
<evidence type="ECO:0000256" key="6">
    <source>
        <dbReference type="PIRNR" id="PIRNR018267"/>
    </source>
</evidence>
<proteinExistence type="inferred from homology"/>
<dbReference type="PIRSF" id="PIRSF018267">
    <property type="entry name" value="VSR_endonuc"/>
    <property type="match status" value="1"/>
</dbReference>
<evidence type="ECO:0000313" key="8">
    <source>
        <dbReference type="Proteomes" id="UP000297861"/>
    </source>
</evidence>
<evidence type="ECO:0000256" key="3">
    <source>
        <dbReference type="ARBA" id="ARBA00022763"/>
    </source>
</evidence>
<reference evidence="7 8" key="1">
    <citation type="submission" date="2019-03" db="EMBL/GenBank/DDBJ databases">
        <title>San Antonio Military Medical Center submission to MRSN (WRAIR), pending publication.</title>
        <authorList>
            <person name="Blyth D.M."/>
            <person name="Mccarthy S.L."/>
            <person name="Schall S.E."/>
            <person name="Stam J.A."/>
            <person name="Ong A.C."/>
            <person name="Mcgann P.T."/>
        </authorList>
    </citation>
    <scope>NUCLEOTIDE SEQUENCE [LARGE SCALE GENOMIC DNA]</scope>
    <source>
        <strain evidence="7 8">MRSN571793</strain>
    </source>
</reference>
<organism evidence="7 8">
    <name type="scientific">Dysgonomonas capnocytophagoides</name>
    <dbReference type="NCBI Taxonomy" id="45254"/>
    <lineage>
        <taxon>Bacteria</taxon>
        <taxon>Pseudomonadati</taxon>
        <taxon>Bacteroidota</taxon>
        <taxon>Bacteroidia</taxon>
        <taxon>Bacteroidales</taxon>
        <taxon>Dysgonomonadaceae</taxon>
        <taxon>Dysgonomonas</taxon>
    </lineage>
</organism>
<evidence type="ECO:0000313" key="7">
    <source>
        <dbReference type="EMBL" id="TFD96857.1"/>
    </source>
</evidence>
<keyword evidence="1 6" id="KW-0540">Nuclease</keyword>
<dbReference type="RefSeq" id="WP_134436135.1">
    <property type="nucleotide sequence ID" value="NZ_SOML01000004.1"/>
</dbReference>
<dbReference type="Gene3D" id="3.40.960.10">
    <property type="entry name" value="VSR Endonuclease"/>
    <property type="match status" value="1"/>
</dbReference>
<evidence type="ECO:0000256" key="5">
    <source>
        <dbReference type="ARBA" id="ARBA00023204"/>
    </source>
</evidence>
<dbReference type="OrthoDB" id="9801520at2"/>
<keyword evidence="8" id="KW-1185">Reference proteome</keyword>
<accession>A0A4Y8L3J8</accession>
<dbReference type="GO" id="GO:0004519">
    <property type="term" value="F:endonuclease activity"/>
    <property type="evidence" value="ECO:0007669"/>
    <property type="project" value="UniProtKB-KW"/>
</dbReference>
<evidence type="ECO:0000256" key="4">
    <source>
        <dbReference type="ARBA" id="ARBA00022801"/>
    </source>
</evidence>
<sequence>MVKSNRDNINKIMSKVKSKNTKPEMIVRKYLYSKGYRYRVNVKKIKGCPDIVFRKFNTVIFINGCFWHGHEGCDEFRPPKTNKSYWEPKLSKNKERDKEVKDSLINQGWNVITIWECMLKKENKDKTLNDLSILLSKLILDKYKVNNI</sequence>
<gene>
    <name evidence="7" type="ORF">E2605_08570</name>
</gene>
<comment type="caution">
    <text evidence="7">The sequence shown here is derived from an EMBL/GenBank/DDBJ whole genome shotgun (WGS) entry which is preliminary data.</text>
</comment>
<dbReference type="EMBL" id="SOML01000004">
    <property type="protein sequence ID" value="TFD96857.1"/>
    <property type="molecule type" value="Genomic_DNA"/>
</dbReference>
<dbReference type="GO" id="GO:0016787">
    <property type="term" value="F:hydrolase activity"/>
    <property type="evidence" value="ECO:0007669"/>
    <property type="project" value="UniProtKB-KW"/>
</dbReference>
<dbReference type="GO" id="GO:0006298">
    <property type="term" value="P:mismatch repair"/>
    <property type="evidence" value="ECO:0007669"/>
    <property type="project" value="UniProtKB-UniRule"/>
</dbReference>
<name>A0A4Y8L3J8_9BACT</name>
<comment type="similarity">
    <text evidence="6">Belongs to the vsr family.</text>
</comment>
<keyword evidence="5 6" id="KW-0234">DNA repair</keyword>
<protein>
    <recommendedName>
        <fullName evidence="6">Very short patch repair endonuclease</fullName>
        <ecNumber evidence="6">3.1.-.-</ecNumber>
    </recommendedName>
</protein>
<keyword evidence="4 6" id="KW-0378">Hydrolase</keyword>
<dbReference type="Pfam" id="PF03852">
    <property type="entry name" value="Vsr"/>
    <property type="match status" value="1"/>
</dbReference>
<dbReference type="SUPFAM" id="SSF52980">
    <property type="entry name" value="Restriction endonuclease-like"/>
    <property type="match status" value="1"/>
</dbReference>
<dbReference type="Proteomes" id="UP000297861">
    <property type="component" value="Unassembled WGS sequence"/>
</dbReference>
<dbReference type="InterPro" id="IPR011335">
    <property type="entry name" value="Restrct_endonuc-II-like"/>
</dbReference>
<dbReference type="AlphaFoldDB" id="A0A4Y8L3J8"/>
<keyword evidence="3 6" id="KW-0227">DNA damage</keyword>